<dbReference type="InterPro" id="IPR005863">
    <property type="entry name" value="UDP-N-AcMur_synth"/>
</dbReference>
<dbReference type="UniPathway" id="UPA00219"/>
<dbReference type="GO" id="GO:0008360">
    <property type="term" value="P:regulation of cell shape"/>
    <property type="evidence" value="ECO:0007669"/>
    <property type="project" value="UniProtKB-KW"/>
</dbReference>
<gene>
    <name evidence="10 15" type="primary">murF</name>
    <name evidence="16" type="ORF">DXC40_09810</name>
    <name evidence="15" type="ORF">ERS852551_00457</name>
</gene>
<dbReference type="HAMAP" id="MF_02019">
    <property type="entry name" value="MurF"/>
    <property type="match status" value="1"/>
</dbReference>
<comment type="catalytic activity">
    <reaction evidence="10 11">
        <text>D-alanyl-D-alanine + UDP-N-acetyl-alpha-D-muramoyl-L-alanyl-gamma-D-glutamyl-meso-2,6-diaminopimelate + ATP = UDP-N-acetyl-alpha-D-muramoyl-L-alanyl-gamma-D-glutamyl-meso-2,6-diaminopimeloyl-D-alanyl-D-alanine + ADP + phosphate + H(+)</text>
        <dbReference type="Rhea" id="RHEA:28374"/>
        <dbReference type="ChEBI" id="CHEBI:15378"/>
        <dbReference type="ChEBI" id="CHEBI:30616"/>
        <dbReference type="ChEBI" id="CHEBI:43474"/>
        <dbReference type="ChEBI" id="CHEBI:57822"/>
        <dbReference type="ChEBI" id="CHEBI:61386"/>
        <dbReference type="ChEBI" id="CHEBI:83905"/>
        <dbReference type="ChEBI" id="CHEBI:456216"/>
        <dbReference type="EC" id="6.3.2.10"/>
    </reaction>
</comment>
<name>A0A174MDQ1_9FIRM</name>
<organism evidence="15 17">
    <name type="scientific">Anaerotruncus colihominis</name>
    <dbReference type="NCBI Taxonomy" id="169435"/>
    <lineage>
        <taxon>Bacteria</taxon>
        <taxon>Bacillati</taxon>
        <taxon>Bacillota</taxon>
        <taxon>Clostridia</taxon>
        <taxon>Eubacteriales</taxon>
        <taxon>Oscillospiraceae</taxon>
        <taxon>Anaerotruncus</taxon>
    </lineage>
</organism>
<dbReference type="GO" id="GO:0005737">
    <property type="term" value="C:cytoplasm"/>
    <property type="evidence" value="ECO:0007669"/>
    <property type="project" value="UniProtKB-SubCell"/>
</dbReference>
<evidence type="ECO:0000256" key="8">
    <source>
        <dbReference type="ARBA" id="ARBA00023306"/>
    </source>
</evidence>
<dbReference type="Gene3D" id="3.90.190.20">
    <property type="entry name" value="Mur ligase, C-terminal domain"/>
    <property type="match status" value="1"/>
</dbReference>
<keyword evidence="2 10" id="KW-0436">Ligase</keyword>
<dbReference type="Proteomes" id="UP000260828">
    <property type="component" value="Unassembled WGS sequence"/>
</dbReference>
<evidence type="ECO:0000256" key="6">
    <source>
        <dbReference type="ARBA" id="ARBA00022960"/>
    </source>
</evidence>
<protein>
    <recommendedName>
        <fullName evidence="10 11">UDP-N-acetylmuramoyl-tripeptide--D-alanyl-D-alanine ligase</fullName>
        <ecNumber evidence="10 11">6.3.2.10</ecNumber>
    </recommendedName>
    <alternativeName>
        <fullName evidence="10">D-alanyl-D-alanine-adding enzyme</fullName>
    </alternativeName>
</protein>
<keyword evidence="3 10" id="KW-0132">Cell division</keyword>
<evidence type="ECO:0000256" key="3">
    <source>
        <dbReference type="ARBA" id="ARBA00022618"/>
    </source>
</evidence>
<dbReference type="InterPro" id="IPR051046">
    <property type="entry name" value="MurCDEF_CellWall_CoF430Synth"/>
</dbReference>
<evidence type="ECO:0000256" key="9">
    <source>
        <dbReference type="ARBA" id="ARBA00023316"/>
    </source>
</evidence>
<keyword evidence="5 10" id="KW-0067">ATP-binding</keyword>
<dbReference type="PANTHER" id="PTHR43024:SF1">
    <property type="entry name" value="UDP-N-ACETYLMURAMOYL-TRIPEPTIDE--D-ALANYL-D-ALANINE LIGASE"/>
    <property type="match status" value="1"/>
</dbReference>
<comment type="subcellular location">
    <subcellularLocation>
        <location evidence="10 11">Cytoplasm</location>
    </subcellularLocation>
</comment>
<keyword evidence="1 10" id="KW-0963">Cytoplasm</keyword>
<dbReference type="InterPro" id="IPR000713">
    <property type="entry name" value="Mur_ligase_N"/>
</dbReference>
<keyword evidence="4 10" id="KW-0547">Nucleotide-binding</keyword>
<dbReference type="InterPro" id="IPR036565">
    <property type="entry name" value="Mur-like_cat_sf"/>
</dbReference>
<dbReference type="PANTHER" id="PTHR43024">
    <property type="entry name" value="UDP-N-ACETYLMURAMOYL-TRIPEPTIDE--D-ALANYL-D-ALANINE LIGASE"/>
    <property type="match status" value="1"/>
</dbReference>
<dbReference type="Pfam" id="PF01225">
    <property type="entry name" value="Mur_ligase"/>
    <property type="match status" value="1"/>
</dbReference>
<dbReference type="Pfam" id="PF08245">
    <property type="entry name" value="Mur_ligase_M"/>
    <property type="match status" value="1"/>
</dbReference>
<dbReference type="Proteomes" id="UP000095765">
    <property type="component" value="Unassembled WGS sequence"/>
</dbReference>
<evidence type="ECO:0000313" key="16">
    <source>
        <dbReference type="EMBL" id="RGE67769.1"/>
    </source>
</evidence>
<evidence type="ECO:0000313" key="17">
    <source>
        <dbReference type="Proteomes" id="UP000095765"/>
    </source>
</evidence>
<proteinExistence type="inferred from homology"/>
<comment type="similarity">
    <text evidence="10">Belongs to the MurCDEF family. MurF subfamily.</text>
</comment>
<dbReference type="GO" id="GO:0005524">
    <property type="term" value="F:ATP binding"/>
    <property type="evidence" value="ECO:0007669"/>
    <property type="project" value="UniProtKB-UniRule"/>
</dbReference>
<keyword evidence="7 10" id="KW-0573">Peptidoglycan synthesis</keyword>
<keyword evidence="9 10" id="KW-0961">Cell wall biogenesis/degradation</keyword>
<dbReference type="EMBL" id="CZBE01000002">
    <property type="protein sequence ID" value="CUP32250.1"/>
    <property type="molecule type" value="Genomic_DNA"/>
</dbReference>
<comment type="pathway">
    <text evidence="10 11">Cell wall biogenesis; peptidoglycan biosynthesis.</text>
</comment>
<dbReference type="AlphaFoldDB" id="A0A174MDQ1"/>
<evidence type="ECO:0000256" key="4">
    <source>
        <dbReference type="ARBA" id="ARBA00022741"/>
    </source>
</evidence>
<dbReference type="OrthoDB" id="9801978at2"/>
<reference evidence="16 18" key="2">
    <citation type="submission" date="2018-08" db="EMBL/GenBank/DDBJ databases">
        <title>A genome reference for cultivated species of the human gut microbiota.</title>
        <authorList>
            <person name="Zou Y."/>
            <person name="Xue W."/>
            <person name="Luo G."/>
        </authorList>
    </citation>
    <scope>NUCLEOTIDE SEQUENCE [LARGE SCALE GENOMIC DNA]</scope>
    <source>
        <strain evidence="16 18">TF05-12AC</strain>
    </source>
</reference>
<dbReference type="SUPFAM" id="SSF53244">
    <property type="entry name" value="MurD-like peptide ligases, peptide-binding domain"/>
    <property type="match status" value="1"/>
</dbReference>
<feature type="domain" description="Mur ligase C-terminal" evidence="13">
    <location>
        <begin position="316"/>
        <end position="436"/>
    </location>
</feature>
<dbReference type="Gene3D" id="3.40.1190.10">
    <property type="entry name" value="Mur-like, catalytic domain"/>
    <property type="match status" value="1"/>
</dbReference>
<feature type="domain" description="Mur ligase N-terminal catalytic" evidence="12">
    <location>
        <begin position="24"/>
        <end position="94"/>
    </location>
</feature>
<dbReference type="Pfam" id="PF02875">
    <property type="entry name" value="Mur_ligase_C"/>
    <property type="match status" value="1"/>
</dbReference>
<accession>A0A174MDQ1</accession>
<evidence type="ECO:0000259" key="13">
    <source>
        <dbReference type="Pfam" id="PF02875"/>
    </source>
</evidence>
<dbReference type="Gene3D" id="3.40.1390.10">
    <property type="entry name" value="MurE/MurF, N-terminal domain"/>
    <property type="match status" value="1"/>
</dbReference>
<evidence type="ECO:0000256" key="1">
    <source>
        <dbReference type="ARBA" id="ARBA00022490"/>
    </source>
</evidence>
<evidence type="ECO:0000259" key="12">
    <source>
        <dbReference type="Pfam" id="PF01225"/>
    </source>
</evidence>
<evidence type="ECO:0000313" key="18">
    <source>
        <dbReference type="Proteomes" id="UP000260828"/>
    </source>
</evidence>
<dbReference type="GO" id="GO:0051301">
    <property type="term" value="P:cell division"/>
    <property type="evidence" value="ECO:0007669"/>
    <property type="project" value="UniProtKB-KW"/>
</dbReference>
<evidence type="ECO:0000256" key="7">
    <source>
        <dbReference type="ARBA" id="ARBA00022984"/>
    </source>
</evidence>
<evidence type="ECO:0000256" key="5">
    <source>
        <dbReference type="ARBA" id="ARBA00022840"/>
    </source>
</evidence>
<sequence length="455" mass="47845">MERMTLKEIAAAIGADGTFEGAVDCVSTDTRALPPGCLFVALEGERFDGHDYITAALRGGAACAVAHERRDYGAGPVMYVKNTQRALMDLARAYRARFDIHCVGITGSVGKTTTKDMVASVVSAGFQTLKTEGNLNNEIGLPKTLLGLTRGHEVAVVEMGMQGFGEIAALADVARPTLGVITNIGVSHIEQLGSRENIMKAKLELADALPDGAPLFLCGDDDLLKKVSIPRLDVRFYGVENPACALHAADIREADAQTAFTLHYPGGQVGATIPCIGLHNVRNAVAACGVGMALGIPAEKCAAALAAYVPSGMRQRVVHWGSVTVVEDCYNASPDSMRAALTTLSAMRCAGRRIAVLGGMLELGAYSQAAHREVGRAAAGAGVDLLLAYGGDACYYSQGAKEGGVESETFSDKADLLARLRGALGPGDIVWVKGSRGMRMEEVLQGLYKGERIDE</sequence>
<keyword evidence="8 10" id="KW-0131">Cell cycle</keyword>
<dbReference type="GO" id="GO:0009252">
    <property type="term" value="P:peptidoglycan biosynthetic process"/>
    <property type="evidence" value="ECO:0007669"/>
    <property type="project" value="UniProtKB-UniRule"/>
</dbReference>
<evidence type="ECO:0000259" key="14">
    <source>
        <dbReference type="Pfam" id="PF08245"/>
    </source>
</evidence>
<reference evidence="15 17" key="1">
    <citation type="submission" date="2015-09" db="EMBL/GenBank/DDBJ databases">
        <authorList>
            <consortium name="Pathogen Informatics"/>
        </authorList>
    </citation>
    <scope>NUCLEOTIDE SEQUENCE [LARGE SCALE GENOMIC DNA]</scope>
    <source>
        <strain evidence="15 17">2789STDY5834939</strain>
    </source>
</reference>
<feature type="binding site" evidence="10">
    <location>
        <begin position="107"/>
        <end position="113"/>
    </location>
    <ligand>
        <name>ATP</name>
        <dbReference type="ChEBI" id="CHEBI:30616"/>
    </ligand>
</feature>
<dbReference type="InterPro" id="IPR013221">
    <property type="entry name" value="Mur_ligase_cen"/>
</dbReference>
<dbReference type="InterPro" id="IPR036615">
    <property type="entry name" value="Mur_ligase_C_dom_sf"/>
</dbReference>
<dbReference type="GO" id="GO:0071555">
    <property type="term" value="P:cell wall organization"/>
    <property type="evidence" value="ECO:0007669"/>
    <property type="project" value="UniProtKB-KW"/>
</dbReference>
<keyword evidence="6 10" id="KW-0133">Cell shape</keyword>
<dbReference type="SUPFAM" id="SSF53623">
    <property type="entry name" value="MurD-like peptide ligases, catalytic domain"/>
    <property type="match status" value="1"/>
</dbReference>
<dbReference type="EMBL" id="QVME01000004">
    <property type="protein sequence ID" value="RGE67769.1"/>
    <property type="molecule type" value="Genomic_DNA"/>
</dbReference>
<dbReference type="SUPFAM" id="SSF63418">
    <property type="entry name" value="MurE/MurF N-terminal domain"/>
    <property type="match status" value="1"/>
</dbReference>
<feature type="domain" description="Mur ligase central" evidence="14">
    <location>
        <begin position="105"/>
        <end position="290"/>
    </location>
</feature>
<evidence type="ECO:0000256" key="2">
    <source>
        <dbReference type="ARBA" id="ARBA00022598"/>
    </source>
</evidence>
<dbReference type="EC" id="6.3.2.10" evidence="10 11"/>
<dbReference type="GO" id="GO:0047480">
    <property type="term" value="F:UDP-N-acetylmuramoyl-tripeptide-D-alanyl-D-alanine ligase activity"/>
    <property type="evidence" value="ECO:0007669"/>
    <property type="project" value="UniProtKB-UniRule"/>
</dbReference>
<comment type="function">
    <text evidence="10 11">Involved in cell wall formation. Catalyzes the final step in the synthesis of UDP-N-acetylmuramoyl-pentapeptide, the precursor of murein.</text>
</comment>
<dbReference type="InterPro" id="IPR004101">
    <property type="entry name" value="Mur_ligase_C"/>
</dbReference>
<dbReference type="InterPro" id="IPR035911">
    <property type="entry name" value="MurE/MurF_N"/>
</dbReference>
<evidence type="ECO:0000256" key="11">
    <source>
        <dbReference type="RuleBase" id="RU004136"/>
    </source>
</evidence>
<evidence type="ECO:0000256" key="10">
    <source>
        <dbReference type="HAMAP-Rule" id="MF_02019"/>
    </source>
</evidence>
<evidence type="ECO:0000313" key="15">
    <source>
        <dbReference type="EMBL" id="CUP32250.1"/>
    </source>
</evidence>
<dbReference type="NCBIfam" id="TIGR01143">
    <property type="entry name" value="murF"/>
    <property type="match status" value="1"/>
</dbReference>